<dbReference type="PATRIC" id="fig|1339314.3.peg.214"/>
<name>A0A016B3A4_BACFG</name>
<evidence type="ECO:0008006" key="4">
    <source>
        <dbReference type="Google" id="ProtNLM"/>
    </source>
</evidence>
<comment type="caution">
    <text evidence="2">The sequence shown here is derived from an EMBL/GenBank/DDBJ whole genome shotgun (WGS) entry which is preliminary data.</text>
</comment>
<evidence type="ECO:0000313" key="2">
    <source>
        <dbReference type="EMBL" id="EXZ75783.1"/>
    </source>
</evidence>
<feature type="region of interest" description="Disordered" evidence="1">
    <location>
        <begin position="474"/>
        <end position="523"/>
    </location>
</feature>
<feature type="compositionally biased region" description="Basic and acidic residues" evidence="1">
    <location>
        <begin position="64"/>
        <end position="84"/>
    </location>
</feature>
<reference evidence="2 3" key="1">
    <citation type="submission" date="2014-02" db="EMBL/GenBank/DDBJ databases">
        <authorList>
            <person name="Sears C."/>
            <person name="Carroll K."/>
            <person name="Sack B.R."/>
            <person name="Qadri F."/>
            <person name="Myers L.L."/>
            <person name="Chung G.-T."/>
            <person name="Escheverria P."/>
            <person name="Fraser C.M."/>
            <person name="Sadzewicz L."/>
            <person name="Shefchek K.A."/>
            <person name="Tallon L."/>
            <person name="Das S.P."/>
            <person name="Daugherty S."/>
            <person name="Mongodin E.F."/>
        </authorList>
    </citation>
    <scope>NUCLEOTIDE SEQUENCE [LARGE SCALE GENOMIC DNA]</scope>
    <source>
        <strain evidence="2 3">3976T8</strain>
    </source>
</reference>
<gene>
    <name evidence="2" type="ORF">M123_4899</name>
</gene>
<dbReference type="Proteomes" id="UP000020938">
    <property type="component" value="Unassembled WGS sequence"/>
</dbReference>
<organism evidence="2 3">
    <name type="scientific">Bacteroides fragilis str. 3976T8</name>
    <dbReference type="NCBI Taxonomy" id="1339314"/>
    <lineage>
        <taxon>Bacteria</taxon>
        <taxon>Pseudomonadati</taxon>
        <taxon>Bacteroidota</taxon>
        <taxon>Bacteroidia</taxon>
        <taxon>Bacteroidales</taxon>
        <taxon>Bacteroidaceae</taxon>
        <taxon>Bacteroides</taxon>
    </lineage>
</organism>
<feature type="compositionally biased region" description="Basic and acidic residues" evidence="1">
    <location>
        <begin position="488"/>
        <end position="503"/>
    </location>
</feature>
<dbReference type="EMBL" id="JGDS01000015">
    <property type="protein sequence ID" value="EXZ75783.1"/>
    <property type="molecule type" value="Genomic_DNA"/>
</dbReference>
<dbReference type="AlphaFoldDB" id="A0A016B3A4"/>
<sequence length="523" mass="58012">MRHEAQRLCALPRIRIRAESTADTGAGGGPRAACHRPQRLREIHLDAERHATGRAQGDVPQPAVDDRRAQASRQDRGPDHEAHQKAFRPQPHTGGKNGGSTGNNTGNGREGGTGMIGKAKSISHGINDIKYISGESRHKEHPELIYHVKDNLLPCGLDAQGVWDMMKAHAPTGNNVIRIEISPAKEHTKDFTMEDWQRLWDDFVREFDNIEMTDDDGKVYSHKTNIAGSIYTAWLHLESDSRIPHLHAAVCRKDCNGRTNNDHKIHIRAHDAAQEVAVKRGWTTAMDIHKANADRVAEELTDILLAMPSWSWDDYVARVLARGYTLVTRPDSKGGIKGYVVGKGRARFKASELGRGRKLMASRIEQTWQKLHAKAETKPVQPVGKTGARTVAPVVPVVAQPVTLSDKPVADYSAWREGTSRYELTQGSNDYRFYIPDDVMQVFNDEFDYRETVNHKELTDMAVALFVGLAAPDAVPTGGGGGGSSNDDDWRDKKDEDEIERARRCARAAAAHHGKRTKSGRGR</sequence>
<feature type="compositionally biased region" description="Basic residues" evidence="1">
    <location>
        <begin position="504"/>
        <end position="523"/>
    </location>
</feature>
<protein>
    <recommendedName>
        <fullName evidence="4">Relaxase</fullName>
    </recommendedName>
</protein>
<proteinExistence type="predicted"/>
<evidence type="ECO:0000313" key="3">
    <source>
        <dbReference type="Proteomes" id="UP000020938"/>
    </source>
</evidence>
<accession>A0A016B3A4</accession>
<feature type="region of interest" description="Disordered" evidence="1">
    <location>
        <begin position="52"/>
        <end position="119"/>
    </location>
</feature>
<evidence type="ECO:0000256" key="1">
    <source>
        <dbReference type="SAM" id="MobiDB-lite"/>
    </source>
</evidence>